<evidence type="ECO:0000313" key="2">
    <source>
        <dbReference type="Proteomes" id="UP000190890"/>
    </source>
</evidence>
<reference evidence="1 2" key="1">
    <citation type="submission" date="2016-05" db="EMBL/GenBank/DDBJ databases">
        <title>Microbial solvent formation.</title>
        <authorList>
            <person name="Poehlein A."/>
            <person name="Montoya Solano J.D."/>
            <person name="Flitsch S."/>
            <person name="Krabben P."/>
            <person name="Duerre P."/>
            <person name="Daniel R."/>
        </authorList>
    </citation>
    <scope>NUCLEOTIDE SEQUENCE [LARGE SCALE GENOMIC DNA]</scope>
    <source>
        <strain evidence="1 2">DSM 2619</strain>
    </source>
</reference>
<name>A0A1S8TX69_9CLOT</name>
<comment type="caution">
    <text evidence="1">The sequence shown here is derived from an EMBL/GenBank/DDBJ whole genome shotgun (WGS) entry which is preliminary data.</text>
</comment>
<dbReference type="Pfam" id="PF04860">
    <property type="entry name" value="Phage_portal"/>
    <property type="match status" value="1"/>
</dbReference>
<dbReference type="EMBL" id="LZZM01000023">
    <property type="protein sequence ID" value="OOM82179.1"/>
    <property type="molecule type" value="Genomic_DNA"/>
</dbReference>
<dbReference type="AlphaFoldDB" id="A0A1S8TX69"/>
<sequence>MHYYSIELKNVLFGKIREIFTPDSGLTLDQVVADLSAQEVSKERFLNIPSVSGSVNLISGTIASLPIKLYKSEGGKVTPIEDYRVNLLNDTTGDTLDGFQFKQALVNDFLLYGEGYSYVNRRLSKVYGGCV</sequence>
<dbReference type="STRING" id="29367.CLPUN_04390"/>
<dbReference type="Proteomes" id="UP000190890">
    <property type="component" value="Unassembled WGS sequence"/>
</dbReference>
<protein>
    <submittedName>
        <fullName evidence="1">Phage portal protein</fullName>
    </submittedName>
</protein>
<organism evidence="1 2">
    <name type="scientific">Clostridium puniceum</name>
    <dbReference type="NCBI Taxonomy" id="29367"/>
    <lineage>
        <taxon>Bacteria</taxon>
        <taxon>Bacillati</taxon>
        <taxon>Bacillota</taxon>
        <taxon>Clostridia</taxon>
        <taxon>Eubacteriales</taxon>
        <taxon>Clostridiaceae</taxon>
        <taxon>Clostridium</taxon>
    </lineage>
</organism>
<accession>A0A1S8TX69</accession>
<proteinExistence type="predicted"/>
<keyword evidence="2" id="KW-1185">Reference proteome</keyword>
<dbReference type="OrthoDB" id="9765386at2"/>
<gene>
    <name evidence="1" type="ORF">CLPUN_04390</name>
</gene>
<dbReference type="InterPro" id="IPR006944">
    <property type="entry name" value="Phage/GTA_portal"/>
</dbReference>
<evidence type="ECO:0000313" key="1">
    <source>
        <dbReference type="EMBL" id="OOM82179.1"/>
    </source>
</evidence>